<dbReference type="CDD" id="cd12967">
    <property type="entry name" value="CBM_SusE-F_like_u1"/>
    <property type="match status" value="1"/>
</dbReference>
<dbReference type="InterPro" id="IPR033408">
    <property type="entry name" value="SusF_N"/>
</dbReference>
<protein>
    <submittedName>
        <fullName evidence="4">DUF5115 domain-containing protein</fullName>
    </submittedName>
</protein>
<organism evidence="4 5">
    <name type="scientific">Segatella copri</name>
    <dbReference type="NCBI Taxonomy" id="165179"/>
    <lineage>
        <taxon>Bacteria</taxon>
        <taxon>Pseudomonadati</taxon>
        <taxon>Bacteroidota</taxon>
        <taxon>Bacteroidia</taxon>
        <taxon>Bacteroidales</taxon>
        <taxon>Prevotellaceae</taxon>
        <taxon>Segatella</taxon>
    </lineage>
</organism>
<dbReference type="Pfam" id="PF26120">
    <property type="entry name" value="CBM_1st_SusF"/>
    <property type="match status" value="1"/>
</dbReference>
<feature type="signal peptide" evidence="1">
    <location>
        <begin position="1"/>
        <end position="21"/>
    </location>
</feature>
<evidence type="ECO:0000259" key="2">
    <source>
        <dbReference type="Pfam" id="PF17142"/>
    </source>
</evidence>
<dbReference type="Gene3D" id="2.60.40.3640">
    <property type="match status" value="1"/>
</dbReference>
<dbReference type="Pfam" id="PF17142">
    <property type="entry name" value="SusF_N"/>
    <property type="match status" value="1"/>
</dbReference>
<comment type="caution">
    <text evidence="4">The sequence shown here is derived from an EMBL/GenBank/DDBJ whole genome shotgun (WGS) entry which is preliminary data.</text>
</comment>
<dbReference type="PROSITE" id="PS51257">
    <property type="entry name" value="PROKAR_LIPOPROTEIN"/>
    <property type="match status" value="1"/>
</dbReference>
<name>A0AA92WF78_9BACT</name>
<dbReference type="EMBL" id="QSCI01000008">
    <property type="protein sequence ID" value="RGX97374.1"/>
    <property type="molecule type" value="Genomic_DNA"/>
</dbReference>
<proteinExistence type="predicted"/>
<accession>A0AA92WF78</accession>
<evidence type="ECO:0000313" key="5">
    <source>
        <dbReference type="Proteomes" id="UP000285604"/>
    </source>
</evidence>
<reference evidence="4 5" key="1">
    <citation type="submission" date="2018-08" db="EMBL/GenBank/DDBJ databases">
        <title>A genome reference for cultivated species of the human gut microbiota.</title>
        <authorList>
            <person name="Zou Y."/>
            <person name="Xue W."/>
            <person name="Luo G."/>
        </authorList>
    </citation>
    <scope>NUCLEOTIDE SEQUENCE [LARGE SCALE GENOMIC DNA]</scope>
    <source>
        <strain evidence="4 5">OF03-3</strain>
    </source>
</reference>
<feature type="domain" description="Outer membrane protein SusF N-terminal" evidence="2">
    <location>
        <begin position="23"/>
        <end position="154"/>
    </location>
</feature>
<sequence length="465" mass="50458">MNTMKKTLLYSLAVMASLALASCAGDYDDWGTPQTNEQEASAAKGVTFTNGSEAEASAADEDGIINLVTIDVTDPNASSYTLQKVKINGDEIPGKLVDNSVQVSASELEELVCRQNKSRAAVARDLKVETTLSLILNSGEALAPMGETTGKYTPAPTPAIDEQGYYMLGQVNGNEWAVTSPVWMNKISDGVYQLKVTTTADKNWFKFYAGSNVASNADDWDTVNKGALGCKENGSEDAFGFIIYNGDSWGELQTPVIPGAGTWIVTLDMNNLTYTVQKPILYMAGEANGWATNDYLTGDDGVHYTGYMYLNQNGFKFCTEPEWKGTNYGANFDTAEGGADIKMTEDAGYYKVDVDLSAKTYTLTPIKHIGIVGSASPNGWDTDEEMTYVPYNTETKEPGYWEVKNITLTSGVIKFRADGDWAINWGGTPDALTQGGADMNVEEGTYDIKLYAWANGYAKCVMTKK</sequence>
<keyword evidence="1" id="KW-0732">Signal</keyword>
<evidence type="ECO:0000256" key="1">
    <source>
        <dbReference type="SAM" id="SignalP"/>
    </source>
</evidence>
<feature type="domain" description="SusF first starch specific CBM" evidence="3">
    <location>
        <begin position="159"/>
        <end position="277"/>
    </location>
</feature>
<gene>
    <name evidence="4" type="ORF">DXA63_03580</name>
</gene>
<dbReference type="AlphaFoldDB" id="A0AA92WF78"/>
<feature type="chain" id="PRO_5041668825" evidence="1">
    <location>
        <begin position="22"/>
        <end position="465"/>
    </location>
</feature>
<evidence type="ECO:0000259" key="3">
    <source>
        <dbReference type="Pfam" id="PF26120"/>
    </source>
</evidence>
<dbReference type="Gene3D" id="2.60.40.3620">
    <property type="match status" value="3"/>
</dbReference>
<dbReference type="InterPro" id="IPR058976">
    <property type="entry name" value="CBM_1st_SusF"/>
</dbReference>
<evidence type="ECO:0000313" key="4">
    <source>
        <dbReference type="EMBL" id="RGX97374.1"/>
    </source>
</evidence>
<dbReference type="Proteomes" id="UP000285604">
    <property type="component" value="Unassembled WGS sequence"/>
</dbReference>